<dbReference type="Proteomes" id="UP001479436">
    <property type="component" value="Unassembled WGS sequence"/>
</dbReference>
<dbReference type="PROSITE" id="PS50214">
    <property type="entry name" value="DISINTEGRIN_2"/>
    <property type="match status" value="1"/>
</dbReference>
<feature type="binding site" evidence="2">
    <location>
        <position position="470"/>
    </location>
    <ligand>
        <name>Zn(2+)</name>
        <dbReference type="ChEBI" id="CHEBI:29105"/>
        <note>catalytic</note>
    </ligand>
</feature>
<dbReference type="EMBL" id="JASJQH010000168">
    <property type="protein sequence ID" value="KAK9766303.1"/>
    <property type="molecule type" value="Genomic_DNA"/>
</dbReference>
<feature type="binding site" evidence="2">
    <location>
        <position position="460"/>
    </location>
    <ligand>
        <name>Zn(2+)</name>
        <dbReference type="ChEBI" id="CHEBI:29105"/>
        <note>catalytic</note>
    </ligand>
</feature>
<keyword evidence="5" id="KW-0732">Signal</keyword>
<dbReference type="SUPFAM" id="SSF55486">
    <property type="entry name" value="Metalloproteases ('zincins'), catalytic domain"/>
    <property type="match status" value="1"/>
</dbReference>
<dbReference type="Gene3D" id="3.40.390.10">
    <property type="entry name" value="Collagenase (Catalytic Domain)"/>
    <property type="match status" value="1"/>
</dbReference>
<keyword evidence="4" id="KW-1133">Transmembrane helix</keyword>
<feature type="signal peptide" evidence="5">
    <location>
        <begin position="1"/>
        <end position="19"/>
    </location>
</feature>
<dbReference type="Pfam" id="PF13688">
    <property type="entry name" value="Reprolysin_5"/>
    <property type="match status" value="1"/>
</dbReference>
<dbReference type="Pfam" id="PF00200">
    <property type="entry name" value="Disintegrin"/>
    <property type="match status" value="1"/>
</dbReference>
<evidence type="ECO:0000313" key="8">
    <source>
        <dbReference type="EMBL" id="KAK9766303.1"/>
    </source>
</evidence>
<evidence type="ECO:0000256" key="4">
    <source>
        <dbReference type="SAM" id="Phobius"/>
    </source>
</evidence>
<reference evidence="8 9" key="1">
    <citation type="submission" date="2023-04" db="EMBL/GenBank/DDBJ databases">
        <title>Genome of Basidiobolus ranarum AG-B5.</title>
        <authorList>
            <person name="Stajich J.E."/>
            <person name="Carter-House D."/>
            <person name="Gryganskyi A."/>
        </authorList>
    </citation>
    <scope>NUCLEOTIDE SEQUENCE [LARGE SCALE GENOMIC DNA]</scope>
    <source>
        <strain evidence="8 9">AG-B5</strain>
    </source>
</reference>
<feature type="binding site" evidence="2">
    <location>
        <position position="464"/>
    </location>
    <ligand>
        <name>Zn(2+)</name>
        <dbReference type="ChEBI" id="CHEBI:29105"/>
        <note>catalytic</note>
    </ligand>
</feature>
<feature type="chain" id="PRO_5047443320" evidence="5">
    <location>
        <begin position="20"/>
        <end position="818"/>
    </location>
</feature>
<feature type="transmembrane region" description="Helical" evidence="4">
    <location>
        <begin position="723"/>
        <end position="746"/>
    </location>
</feature>
<feature type="active site" evidence="2">
    <location>
        <position position="461"/>
    </location>
</feature>
<comment type="caution">
    <text evidence="8">The sequence shown here is derived from an EMBL/GenBank/DDBJ whole genome shotgun (WGS) entry which is preliminary data.</text>
</comment>
<dbReference type="SUPFAM" id="SSF57552">
    <property type="entry name" value="Blood coagulation inhibitor (disintegrin)"/>
    <property type="match status" value="1"/>
</dbReference>
<keyword evidence="2" id="KW-0479">Metal-binding</keyword>
<accession>A0ABR2WXP0</accession>
<dbReference type="InterPro" id="IPR036436">
    <property type="entry name" value="Disintegrin_dom_sf"/>
</dbReference>
<dbReference type="Gene3D" id="4.10.70.10">
    <property type="entry name" value="Disintegrin domain"/>
    <property type="match status" value="1"/>
</dbReference>
<gene>
    <name evidence="8" type="ORF">K7432_004696</name>
</gene>
<feature type="region of interest" description="Disordered" evidence="3">
    <location>
        <begin position="793"/>
        <end position="818"/>
    </location>
</feature>
<feature type="domain" description="Disintegrin" evidence="6">
    <location>
        <begin position="535"/>
        <end position="620"/>
    </location>
</feature>
<keyword evidence="4" id="KW-0472">Membrane</keyword>
<name>A0ABR2WXP0_9FUNG</name>
<keyword evidence="9" id="KW-1185">Reference proteome</keyword>
<evidence type="ECO:0000259" key="6">
    <source>
        <dbReference type="PROSITE" id="PS50214"/>
    </source>
</evidence>
<sequence>MKRFHICLLFLSILSFTKAHSTADPNARLLAYDFISNPQLNIHRHSYDGTHPKFAKRSLIHKPQLLHDDSFRVQFQAFNRTFYLHMEPNTDLLHPQAEITTYDASGVANTKRIFPHEFLVYRGIVVEPELSDNMFDQEIIGIHSPYKINPRSITKGWARLIVHQDSTKALPDAQHIYQGVFTLDSETYHVQPIASYKLSKRFHDPEVVNPSARPLHQRRSSTIIYKLSDQKSKAPQKYIKRDLNSGHDELSSILDHENRRETSCGAEGLTFNKNITASKMPSSYDWAMGYQRLEKRAPTEITRGCPTSRKVMYMGVAADCAYVAYHKGSEEAKKTILNNWNIASGVYETTFNISLGVIKLEMRSDACPSTPDDAVAWNRGCSDTYNINNRLNDFTRWRGTLGDDGIGLWHLMTKCSSGPKVGVAWLDQACVTTTKKQDMDYVSGTGVSSSTTMEWKVVAHEIGHNFGAKHDCTSSECPCSKCNCCPCGTTCDCKGMYLMNPTSDANSKEFRDICSSISNIGQCLEVPGGKTVLHESMCGNGIKELGEECDCGTTAECPCCTPQCKLKPGAVCSDDGDECCKDCRLKPANTLCRPAISECDINEVCNGVSPSCPNDTFIEDGKDCGISGAGLKCASGQCTSRDAQCASRGQRMGITKACSSFINTDVCQFICDSPEKSNTCTVMQGQFIDGTSCGLSGKCLKGVCKSGDIVDTAKSWFNQNRTIGIILASVGGSLLLCCLWSCCCGCSKRKTVIVRRIHPSSAHHNGGYVDPTLYNGPNPSVYPPPNTYQSDYQYPNHNYSANQRRYKPDEIPLTSTGR</sequence>
<feature type="compositionally biased region" description="Polar residues" evidence="3">
    <location>
        <begin position="793"/>
        <end position="803"/>
    </location>
</feature>
<evidence type="ECO:0000259" key="7">
    <source>
        <dbReference type="PROSITE" id="PS50215"/>
    </source>
</evidence>
<keyword evidence="1" id="KW-1015">Disulfide bond</keyword>
<dbReference type="PANTHER" id="PTHR11905:SF159">
    <property type="entry name" value="ADAM METALLOPROTEASE"/>
    <property type="match status" value="1"/>
</dbReference>
<dbReference type="SMART" id="SM00050">
    <property type="entry name" value="DISIN"/>
    <property type="match status" value="1"/>
</dbReference>
<dbReference type="PROSITE" id="PS50215">
    <property type="entry name" value="ADAM_MEPRO"/>
    <property type="match status" value="1"/>
</dbReference>
<dbReference type="InterPro" id="IPR001762">
    <property type="entry name" value="Disintegrin_dom"/>
</dbReference>
<evidence type="ECO:0000256" key="1">
    <source>
        <dbReference type="ARBA" id="ARBA00023157"/>
    </source>
</evidence>
<protein>
    <submittedName>
        <fullName evidence="8">Uncharacterized protein</fullName>
    </submittedName>
</protein>
<evidence type="ECO:0000256" key="5">
    <source>
        <dbReference type="SAM" id="SignalP"/>
    </source>
</evidence>
<comment type="caution">
    <text evidence="2">Lacks conserved residue(s) required for the propagation of feature annotation.</text>
</comment>
<keyword evidence="4" id="KW-0812">Transmembrane</keyword>
<dbReference type="InterPro" id="IPR001590">
    <property type="entry name" value="Peptidase_M12B"/>
</dbReference>
<keyword evidence="2" id="KW-0862">Zinc</keyword>
<evidence type="ECO:0000313" key="9">
    <source>
        <dbReference type="Proteomes" id="UP001479436"/>
    </source>
</evidence>
<dbReference type="InterPro" id="IPR024079">
    <property type="entry name" value="MetalloPept_cat_dom_sf"/>
</dbReference>
<feature type="domain" description="Peptidase M12B" evidence="7">
    <location>
        <begin position="309"/>
        <end position="515"/>
    </location>
</feature>
<dbReference type="PANTHER" id="PTHR11905">
    <property type="entry name" value="ADAM A DISINTEGRIN AND METALLOPROTEASE DOMAIN"/>
    <property type="match status" value="1"/>
</dbReference>
<evidence type="ECO:0000256" key="3">
    <source>
        <dbReference type="SAM" id="MobiDB-lite"/>
    </source>
</evidence>
<dbReference type="InterPro" id="IPR002870">
    <property type="entry name" value="Peptidase_M12B_N"/>
</dbReference>
<organism evidence="8 9">
    <name type="scientific">Basidiobolus ranarum</name>
    <dbReference type="NCBI Taxonomy" id="34480"/>
    <lineage>
        <taxon>Eukaryota</taxon>
        <taxon>Fungi</taxon>
        <taxon>Fungi incertae sedis</taxon>
        <taxon>Zoopagomycota</taxon>
        <taxon>Entomophthoromycotina</taxon>
        <taxon>Basidiobolomycetes</taxon>
        <taxon>Basidiobolales</taxon>
        <taxon>Basidiobolaceae</taxon>
        <taxon>Basidiobolus</taxon>
    </lineage>
</organism>
<dbReference type="Pfam" id="PF01562">
    <property type="entry name" value="Pep_M12B_propep"/>
    <property type="match status" value="1"/>
</dbReference>
<proteinExistence type="predicted"/>
<evidence type="ECO:0000256" key="2">
    <source>
        <dbReference type="PROSITE-ProRule" id="PRU00276"/>
    </source>
</evidence>